<dbReference type="Pfam" id="PF03795">
    <property type="entry name" value="YCII"/>
    <property type="match status" value="1"/>
</dbReference>
<evidence type="ECO:0000313" key="4">
    <source>
        <dbReference type="Proteomes" id="UP000254082"/>
    </source>
</evidence>
<dbReference type="InterPro" id="IPR011008">
    <property type="entry name" value="Dimeric_a/b-barrel"/>
</dbReference>
<feature type="domain" description="YCII-related" evidence="2">
    <location>
        <begin position="6"/>
        <end position="86"/>
    </location>
</feature>
<dbReference type="PANTHER" id="PTHR37828:SF1">
    <property type="entry name" value="YCII-RELATED DOMAIN-CONTAINING PROTEIN"/>
    <property type="match status" value="1"/>
</dbReference>
<evidence type="ECO:0000313" key="3">
    <source>
        <dbReference type="EMBL" id="SUN36110.1"/>
    </source>
</evidence>
<reference evidence="3 4" key="1">
    <citation type="submission" date="2018-06" db="EMBL/GenBank/DDBJ databases">
        <authorList>
            <consortium name="Pathogen Informatics"/>
            <person name="Doyle S."/>
        </authorList>
    </citation>
    <scope>NUCLEOTIDE SEQUENCE [LARGE SCALE GENOMIC DNA]</scope>
    <source>
        <strain evidence="4">NCTC 11391</strain>
    </source>
</reference>
<dbReference type="SUPFAM" id="SSF54909">
    <property type="entry name" value="Dimeric alpha+beta barrel"/>
    <property type="match status" value="1"/>
</dbReference>
<evidence type="ECO:0000256" key="1">
    <source>
        <dbReference type="ARBA" id="ARBA00007689"/>
    </source>
</evidence>
<dbReference type="OrthoDB" id="9814407at2"/>
<evidence type="ECO:0000259" key="2">
    <source>
        <dbReference type="Pfam" id="PF03795"/>
    </source>
</evidence>
<gene>
    <name evidence="3" type="ORF">NCTC11391_01155</name>
</gene>
<dbReference type="PANTHER" id="PTHR37828">
    <property type="entry name" value="GSR2449 PROTEIN"/>
    <property type="match status" value="1"/>
</dbReference>
<dbReference type="RefSeq" id="WP_003000309.1">
    <property type="nucleotide sequence ID" value="NZ_UHFA01000002.1"/>
</dbReference>
<dbReference type="Gene3D" id="3.30.70.1060">
    <property type="entry name" value="Dimeric alpha+beta barrel"/>
    <property type="match status" value="1"/>
</dbReference>
<sequence length="100" mass="11351">MYLINITIKAEQVPENRADQLLAGHRAWFKEQFDQDHFLLVGPYKNRGMAGLVLAQAESRQALEDLLAKDAYYAEGLADYEVSEFTANLIADQLTDFRGQ</sequence>
<keyword evidence="4" id="KW-1185">Reference proteome</keyword>
<name>A0A380JFI8_STRDO</name>
<organism evidence="3 4">
    <name type="scientific">Streptococcus downei MFe28</name>
    <dbReference type="NCBI Taxonomy" id="764290"/>
    <lineage>
        <taxon>Bacteria</taxon>
        <taxon>Bacillati</taxon>
        <taxon>Bacillota</taxon>
        <taxon>Bacilli</taxon>
        <taxon>Lactobacillales</taxon>
        <taxon>Streptococcaceae</taxon>
        <taxon>Streptococcus</taxon>
    </lineage>
</organism>
<accession>A0A380JFI8</accession>
<dbReference type="EMBL" id="UHFA01000002">
    <property type="protein sequence ID" value="SUN36110.1"/>
    <property type="molecule type" value="Genomic_DNA"/>
</dbReference>
<protein>
    <submittedName>
        <fullName evidence="3">YCII-related domain</fullName>
    </submittedName>
</protein>
<comment type="similarity">
    <text evidence="1">Belongs to the YciI family.</text>
</comment>
<dbReference type="Proteomes" id="UP000254082">
    <property type="component" value="Unassembled WGS sequence"/>
</dbReference>
<proteinExistence type="inferred from homology"/>
<dbReference type="InterPro" id="IPR005545">
    <property type="entry name" value="YCII"/>
</dbReference>
<dbReference type="AlphaFoldDB" id="A0A380JFI8"/>